<feature type="active site" evidence="5">
    <location>
        <position position="155"/>
    </location>
</feature>
<feature type="active site" evidence="5">
    <location>
        <position position="181"/>
    </location>
</feature>
<reference evidence="7 8" key="1">
    <citation type="submission" date="2009-08" db="EMBL/GenBank/DDBJ databases">
        <title>The draft genome of Rhodobacter sp. SW2.</title>
        <authorList>
            <consortium name="US DOE Joint Genome Institute (JGI-PGF)"/>
            <person name="Lucas S."/>
            <person name="Copeland A."/>
            <person name="Lapidus A."/>
            <person name="Glavina del Rio T."/>
            <person name="Tice H."/>
            <person name="Bruce D."/>
            <person name="Goodwin L."/>
            <person name="Pitluck S."/>
            <person name="Larimer F."/>
            <person name="Land M.L."/>
            <person name="Hauser L."/>
            <person name="Emerson D."/>
        </authorList>
    </citation>
    <scope>NUCLEOTIDE SEQUENCE [LARGE SCALE GENOMIC DNA]</scope>
    <source>
        <strain evidence="7 8">SW2</strain>
    </source>
</reference>
<dbReference type="PIRSF" id="PIRSF000876">
    <property type="entry name" value="RR_chemtxs_CheB"/>
    <property type="match status" value="1"/>
</dbReference>
<sequence length="351" mass="38047">MRKITVVIASTSPVNRVRISKLISTVPGAEIIAMTGDLSETFTISEAREPDLVVISSEFQKLDEFKAMKSLFYALDSRWIRVETDEKKLPLAIVHMKSGQQAPEPVIDFQMSTQVVQNQIHRAMLILRTYGNQPAPTPRKVEQTAFDRLVVIGSSTGGVDALLTLLSEFPLDCPPTAIVQHTGRNFSESLIRLLDRRCKPQVVGAQDGLILRPGMVCVAGGIEGHMLINGTQSYRCQIRPGPPVSGHVPSVDALFRSVLPLAPKVVGVILTGMGQDGAAGLLELRRASCITFGQDEGSSVVYGMPKTAWEMGAVQYRLPIQKIGAEVLRVCAQGSASLSQMAGDEKSLTVR</sequence>
<evidence type="ECO:0000313" key="8">
    <source>
        <dbReference type="Proteomes" id="UP000010121"/>
    </source>
</evidence>
<evidence type="ECO:0000256" key="4">
    <source>
        <dbReference type="ARBA" id="ARBA00048267"/>
    </source>
</evidence>
<dbReference type="RefSeq" id="WP_008032262.1">
    <property type="nucleotide sequence ID" value="NZ_ACYY01000024.1"/>
</dbReference>
<keyword evidence="2 5" id="KW-0378">Hydrolase</keyword>
<dbReference type="SUPFAM" id="SSF52738">
    <property type="entry name" value="Methylesterase CheB, C-terminal domain"/>
    <property type="match status" value="1"/>
</dbReference>
<evidence type="ECO:0000256" key="3">
    <source>
        <dbReference type="ARBA" id="ARBA00039140"/>
    </source>
</evidence>
<keyword evidence="8" id="KW-1185">Reference proteome</keyword>
<evidence type="ECO:0000313" key="7">
    <source>
        <dbReference type="EMBL" id="EEW24196.1"/>
    </source>
</evidence>
<dbReference type="CDD" id="cd16432">
    <property type="entry name" value="CheB_Rec"/>
    <property type="match status" value="1"/>
</dbReference>
<evidence type="ECO:0000256" key="2">
    <source>
        <dbReference type="ARBA" id="ARBA00022801"/>
    </source>
</evidence>
<dbReference type="Gene3D" id="3.40.50.180">
    <property type="entry name" value="Methylesterase CheB, C-terminal domain"/>
    <property type="match status" value="1"/>
</dbReference>
<dbReference type="STRING" id="371731.Rsw2DRAFT_2915"/>
<evidence type="ECO:0000259" key="6">
    <source>
        <dbReference type="PROSITE" id="PS50122"/>
    </source>
</evidence>
<dbReference type="GO" id="GO:0005737">
    <property type="term" value="C:cytoplasm"/>
    <property type="evidence" value="ECO:0007669"/>
    <property type="project" value="InterPro"/>
</dbReference>
<dbReference type="PROSITE" id="PS50122">
    <property type="entry name" value="CHEB"/>
    <property type="match status" value="1"/>
</dbReference>
<dbReference type="EC" id="3.1.1.61" evidence="3"/>
<dbReference type="AlphaFoldDB" id="C8S4D7"/>
<dbReference type="GO" id="GO:0008984">
    <property type="term" value="F:protein-glutamate methylesterase activity"/>
    <property type="evidence" value="ECO:0007669"/>
    <property type="project" value="UniProtKB-EC"/>
</dbReference>
<organism evidence="7 8">
    <name type="scientific">Rhodobacter ferrooxidans</name>
    <dbReference type="NCBI Taxonomy" id="371731"/>
    <lineage>
        <taxon>Bacteria</taxon>
        <taxon>Pseudomonadati</taxon>
        <taxon>Pseudomonadota</taxon>
        <taxon>Alphaproteobacteria</taxon>
        <taxon>Rhodobacterales</taxon>
        <taxon>Rhodobacter group</taxon>
        <taxon>Rhodobacter</taxon>
    </lineage>
</organism>
<dbReference type="InterPro" id="IPR000673">
    <property type="entry name" value="Sig_transdc_resp-reg_Me-estase"/>
</dbReference>
<dbReference type="Pfam" id="PF01339">
    <property type="entry name" value="CheB_methylest"/>
    <property type="match status" value="1"/>
</dbReference>
<gene>
    <name evidence="7" type="ORF">Rsw2DRAFT_2915</name>
</gene>
<keyword evidence="1 5" id="KW-0145">Chemotaxis</keyword>
<evidence type="ECO:0000256" key="1">
    <source>
        <dbReference type="ARBA" id="ARBA00022500"/>
    </source>
</evidence>
<dbReference type="PANTHER" id="PTHR42872">
    <property type="entry name" value="PROTEIN-GLUTAMATE METHYLESTERASE/PROTEIN-GLUTAMINE GLUTAMINASE"/>
    <property type="match status" value="1"/>
</dbReference>
<comment type="catalytic activity">
    <reaction evidence="4">
        <text>[protein]-L-glutamate 5-O-methyl ester + H2O = L-glutamyl-[protein] + methanol + H(+)</text>
        <dbReference type="Rhea" id="RHEA:23236"/>
        <dbReference type="Rhea" id="RHEA-COMP:10208"/>
        <dbReference type="Rhea" id="RHEA-COMP:10311"/>
        <dbReference type="ChEBI" id="CHEBI:15377"/>
        <dbReference type="ChEBI" id="CHEBI:15378"/>
        <dbReference type="ChEBI" id="CHEBI:17790"/>
        <dbReference type="ChEBI" id="CHEBI:29973"/>
        <dbReference type="ChEBI" id="CHEBI:82795"/>
        <dbReference type="EC" id="3.1.1.61"/>
    </reaction>
</comment>
<dbReference type="GO" id="GO:0000156">
    <property type="term" value="F:phosphorelay response regulator activity"/>
    <property type="evidence" value="ECO:0007669"/>
    <property type="project" value="InterPro"/>
</dbReference>
<feature type="domain" description="CheB-type methylesterase" evidence="6">
    <location>
        <begin position="134"/>
        <end position="334"/>
    </location>
</feature>
<dbReference type="GO" id="GO:0006935">
    <property type="term" value="P:chemotaxis"/>
    <property type="evidence" value="ECO:0007669"/>
    <property type="project" value="UniProtKB-UniRule"/>
</dbReference>
<dbReference type="PANTHER" id="PTHR42872:SF6">
    <property type="entry name" value="PROTEIN-GLUTAMATE METHYLESTERASE_PROTEIN-GLUTAMINE GLUTAMINASE"/>
    <property type="match status" value="1"/>
</dbReference>
<dbReference type="Proteomes" id="UP000010121">
    <property type="component" value="Unassembled WGS sequence"/>
</dbReference>
<dbReference type="InterPro" id="IPR035909">
    <property type="entry name" value="CheB_C"/>
</dbReference>
<feature type="active site" evidence="5">
    <location>
        <position position="276"/>
    </location>
</feature>
<dbReference type="OrthoDB" id="9793421at2"/>
<dbReference type="eggNOG" id="COG2201">
    <property type="taxonomic scope" value="Bacteria"/>
</dbReference>
<proteinExistence type="predicted"/>
<accession>C8S4D7</accession>
<dbReference type="InterPro" id="IPR008248">
    <property type="entry name" value="CheB-like"/>
</dbReference>
<dbReference type="EMBL" id="ACYY01000024">
    <property type="protein sequence ID" value="EEW24196.1"/>
    <property type="molecule type" value="Genomic_DNA"/>
</dbReference>
<name>C8S4D7_9RHOB</name>
<comment type="caution">
    <text evidence="7">The sequence shown here is derived from an EMBL/GenBank/DDBJ whole genome shotgun (WGS) entry which is preliminary data.</text>
</comment>
<protein>
    <recommendedName>
        <fullName evidence="3">protein-glutamate methylesterase</fullName>
        <ecNumber evidence="3">3.1.1.61</ecNumber>
    </recommendedName>
</protein>
<evidence type="ECO:0000256" key="5">
    <source>
        <dbReference type="PROSITE-ProRule" id="PRU00050"/>
    </source>
</evidence>